<dbReference type="GO" id="GO:0016020">
    <property type="term" value="C:membrane"/>
    <property type="evidence" value="ECO:0007669"/>
    <property type="project" value="InterPro"/>
</dbReference>
<feature type="signal peptide" evidence="2">
    <location>
        <begin position="1"/>
        <end position="22"/>
    </location>
</feature>
<dbReference type="GO" id="GO:0008933">
    <property type="term" value="F:peptidoglycan lytic transglycosylase activity"/>
    <property type="evidence" value="ECO:0007669"/>
    <property type="project" value="InterPro"/>
</dbReference>
<dbReference type="GO" id="GO:0000270">
    <property type="term" value="P:peptidoglycan metabolic process"/>
    <property type="evidence" value="ECO:0007669"/>
    <property type="project" value="InterPro"/>
</dbReference>
<keyword evidence="2" id="KW-0732">Signal</keyword>
<dbReference type="Pfam" id="PF11873">
    <property type="entry name" value="Mltc_N"/>
    <property type="match status" value="1"/>
</dbReference>
<evidence type="ECO:0000313" key="5">
    <source>
        <dbReference type="EMBL" id="QFI53549.1"/>
    </source>
</evidence>
<feature type="domain" description="Transglycosylase SLT" evidence="3">
    <location>
        <begin position="195"/>
        <end position="319"/>
    </location>
</feature>
<evidence type="ECO:0000256" key="2">
    <source>
        <dbReference type="SAM" id="SignalP"/>
    </source>
</evidence>
<dbReference type="EC" id="4.2.2.-" evidence="5"/>
<evidence type="ECO:0000313" key="6">
    <source>
        <dbReference type="Proteomes" id="UP000594034"/>
    </source>
</evidence>
<dbReference type="PROSITE" id="PS00922">
    <property type="entry name" value="TRANSGLYCOSYLASE"/>
    <property type="match status" value="1"/>
</dbReference>
<dbReference type="EMBL" id="CP040449">
    <property type="protein sequence ID" value="QFI53549.1"/>
    <property type="molecule type" value="Genomic_DNA"/>
</dbReference>
<dbReference type="SUPFAM" id="SSF53955">
    <property type="entry name" value="Lysozyme-like"/>
    <property type="match status" value="1"/>
</dbReference>
<proteinExistence type="inferred from homology"/>
<keyword evidence="5" id="KW-0456">Lyase</keyword>
<organism evidence="5 6">
    <name type="scientific">Aeromonas simiae</name>
    <dbReference type="NCBI Taxonomy" id="218936"/>
    <lineage>
        <taxon>Bacteria</taxon>
        <taxon>Pseudomonadati</taxon>
        <taxon>Pseudomonadota</taxon>
        <taxon>Gammaproteobacteria</taxon>
        <taxon>Aeromonadales</taxon>
        <taxon>Aeromonadaceae</taxon>
        <taxon>Aeromonas</taxon>
    </lineage>
</organism>
<dbReference type="KEGG" id="asim:FE240_01815"/>
<evidence type="ECO:0000259" key="4">
    <source>
        <dbReference type="Pfam" id="PF11873"/>
    </source>
</evidence>
<accession>A0A5J6WR12</accession>
<dbReference type="Proteomes" id="UP000594034">
    <property type="component" value="Chromosome"/>
</dbReference>
<dbReference type="PANTHER" id="PTHR37423">
    <property type="entry name" value="SOLUBLE LYTIC MUREIN TRANSGLYCOSYLASE-RELATED"/>
    <property type="match status" value="1"/>
</dbReference>
<dbReference type="Pfam" id="PF01464">
    <property type="entry name" value="SLT"/>
    <property type="match status" value="1"/>
</dbReference>
<feature type="domain" description="Murein transglycosylase-C N-terminal" evidence="4">
    <location>
        <begin position="34"/>
        <end position="191"/>
    </location>
</feature>
<evidence type="ECO:0000259" key="3">
    <source>
        <dbReference type="Pfam" id="PF01464"/>
    </source>
</evidence>
<gene>
    <name evidence="5" type="primary">mltC</name>
    <name evidence="5" type="ORF">FE240_01815</name>
</gene>
<dbReference type="InterPro" id="IPR000189">
    <property type="entry name" value="Transglyc_AS"/>
</dbReference>
<dbReference type="InterPro" id="IPR024570">
    <property type="entry name" value="Murein_transglycosylaseC_N"/>
</dbReference>
<dbReference type="Gene3D" id="1.10.530.10">
    <property type="match status" value="1"/>
</dbReference>
<sequence>MIRLFWLLAAAMLLGACSSAPKKPANDDDLVNGKDVRGFEHMISALAHNVNEIWGREALFAGKFDYVKYTDQYQSRAHIDFNGGLVQIETVSTLEPRQHLRRAIIETLLTPDDPAEVDLYSDREIIPGSDPFLYGQVLDNQRQPIRFKWRAERYADHLLNTALKKRTLGIRSIYYVDIPMVANHVDRRGYKYANLIRQASSKYGVPESLIYAVIKTESSFNPYAVSSSNAYGLMQVIPATAGRDVYVRVKGKYGQPTREDLFNPAYNIDIGTAYLHLLQSVYLADIQDPVSRRYSVISAYNGGAGSVLRTFASDRNAAPSIINQLSPQQVYQVLTEQHPSAESRRYLYKVSQAERSFKMTRLRAG</sequence>
<protein>
    <submittedName>
        <fullName evidence="5">Membrane-bound lytic murein transglycosylase MltC</fullName>
        <ecNumber evidence="5">4.2.2.-</ecNumber>
    </submittedName>
</protein>
<dbReference type="AlphaFoldDB" id="A0A5J6WR12"/>
<dbReference type="RefSeq" id="WP_193003146.1">
    <property type="nucleotide sequence ID" value="NZ_CP040449.1"/>
</dbReference>
<dbReference type="InterPro" id="IPR008258">
    <property type="entry name" value="Transglycosylase_SLT_dom_1"/>
</dbReference>
<comment type="similarity">
    <text evidence="1">Belongs to the transglycosylase Slt family.</text>
</comment>
<dbReference type="PANTHER" id="PTHR37423:SF2">
    <property type="entry name" value="MEMBRANE-BOUND LYTIC MUREIN TRANSGLYCOSYLASE C"/>
    <property type="match status" value="1"/>
</dbReference>
<feature type="chain" id="PRO_5023809168" evidence="2">
    <location>
        <begin position="23"/>
        <end position="365"/>
    </location>
</feature>
<dbReference type="NCBIfam" id="NF008670">
    <property type="entry name" value="PRK11671.1"/>
    <property type="match status" value="1"/>
</dbReference>
<evidence type="ECO:0000256" key="1">
    <source>
        <dbReference type="ARBA" id="ARBA00007734"/>
    </source>
</evidence>
<name>A0A5J6WR12_9GAMM</name>
<dbReference type="PROSITE" id="PS51257">
    <property type="entry name" value="PROKAR_LIPOPROTEIN"/>
    <property type="match status" value="1"/>
</dbReference>
<reference evidence="5 6" key="1">
    <citation type="submission" date="2019-05" db="EMBL/GenBank/DDBJ databases">
        <title>OXA-830, a novel chromosomally encoded expanded-spectrum class D beta-lactamase in Aeromonas simiae.</title>
        <authorList>
            <person name="Zhou W."/>
            <person name="Chen Q."/>
        </authorList>
    </citation>
    <scope>NUCLEOTIDE SEQUENCE [LARGE SCALE GENOMIC DNA]</scope>
    <source>
        <strain evidence="5 6">A6</strain>
    </source>
</reference>
<dbReference type="CDD" id="cd16893">
    <property type="entry name" value="LT_MltC_MltE"/>
    <property type="match status" value="1"/>
</dbReference>
<dbReference type="InterPro" id="IPR023346">
    <property type="entry name" value="Lysozyme-like_dom_sf"/>
</dbReference>
<keyword evidence="6" id="KW-1185">Reference proteome</keyword>